<protein>
    <submittedName>
        <fullName evidence="2">Probable DNA metabolism protein</fullName>
    </submittedName>
</protein>
<dbReference type="OrthoDB" id="5290748at2"/>
<gene>
    <name evidence="2" type="ORF">SAMN05421834_105133</name>
</gene>
<evidence type="ECO:0000313" key="2">
    <source>
        <dbReference type="EMBL" id="SIQ55394.1"/>
    </source>
</evidence>
<proteinExistence type="predicted"/>
<evidence type="ECO:0000259" key="1">
    <source>
        <dbReference type="Pfam" id="PF13566"/>
    </source>
</evidence>
<feature type="domain" description="DUF4130" evidence="1">
    <location>
        <begin position="92"/>
        <end position="252"/>
    </location>
</feature>
<dbReference type="EMBL" id="FTNC01000005">
    <property type="protein sequence ID" value="SIQ55394.1"/>
    <property type="molecule type" value="Genomic_DNA"/>
</dbReference>
<dbReference type="Proteomes" id="UP000185669">
    <property type="component" value="Unassembled WGS sequence"/>
</dbReference>
<dbReference type="RefSeq" id="WP_076544319.1">
    <property type="nucleotide sequence ID" value="NZ_FTNC01000005.1"/>
</dbReference>
<dbReference type="AlphaFoldDB" id="A0A1N6TQ58"/>
<reference evidence="3" key="1">
    <citation type="submission" date="2017-01" db="EMBL/GenBank/DDBJ databases">
        <authorList>
            <person name="Varghese N."/>
            <person name="Submissions S."/>
        </authorList>
    </citation>
    <scope>NUCLEOTIDE SEQUENCE [LARGE SCALE GENOMIC DNA]</scope>
    <source>
        <strain evidence="3">ATCC 700103</strain>
    </source>
</reference>
<keyword evidence="3" id="KW-1185">Reference proteome</keyword>
<evidence type="ECO:0000313" key="3">
    <source>
        <dbReference type="Proteomes" id="UP000185669"/>
    </source>
</evidence>
<name>A0A1N6TQ58_9FIRM</name>
<dbReference type="InterPro" id="IPR023875">
    <property type="entry name" value="DNA_repair_put"/>
</dbReference>
<accession>A0A1N6TQ58</accession>
<dbReference type="Pfam" id="PF13566">
    <property type="entry name" value="DUF4130"/>
    <property type="match status" value="1"/>
</dbReference>
<dbReference type="STRING" id="56779.SAMN05421834_105133"/>
<sequence>MSSNNYEKKVYIYDGSYQGLMTALYLAFKQREAPIKILSQTDFRDDLFYQTKTIITDIDKAAFFSEQIKNHISVQALNNIFHAYLSETEKLELYIFRYLFMGFKVGEKVDQYLTKNYVRQVQDLAHKVRHESHRLKGLIRLQEAAGGKYYAAVEPDYKTLVLLAPHFKNRFSTMNWIIHDLKREEAVIYSAEDKEWLLIDLEKDFKPELSQKETEVQDLWRAFFSAVSIKNRRNRKVQQQFMPQKYWKHLIERPGSSQNHRLE</sequence>
<dbReference type="InterPro" id="IPR025404">
    <property type="entry name" value="DUF4130"/>
</dbReference>
<organism evidence="2 3">
    <name type="scientific">Halanaerobium kushneri</name>
    <dbReference type="NCBI Taxonomy" id="56779"/>
    <lineage>
        <taxon>Bacteria</taxon>
        <taxon>Bacillati</taxon>
        <taxon>Bacillota</taxon>
        <taxon>Clostridia</taxon>
        <taxon>Halanaerobiales</taxon>
        <taxon>Halanaerobiaceae</taxon>
        <taxon>Halanaerobium</taxon>
    </lineage>
</organism>
<dbReference type="NCBIfam" id="TIGR03915">
    <property type="entry name" value="SAM_7_link_chp"/>
    <property type="match status" value="1"/>
</dbReference>